<sequence>MASNDVPIPLSVQLAAVPAHEQLQSPLFTILFPELRNLIFLHVLTEYDDKSKPYSKHSWCYRPDFKYAGVISPQLLLTCRRVYLETHLAPIALNEHVFWQHRHPHHGKFPQNYVSYFAQMTPEQRGAVKRVRFFAQMFWLERQNQPLEHVNQAPRLPRQWRLVATPIASQAALGQATAVPLSGAQATLQHLTAQIAAPQATMSSPHAHLVQAAGPSQSFTAAGPLTPSAAQVPAPQPIRGVRDGFRAARAALQGRRRSFPGPQPVPQSAGPTTEPLPQGRWTDGLVLPHAILTIRHSDWWFWEECKPLRIHDPEQSWGRWIGSFPGIRVLEVELESIDAKKAELDEIVKRALKWKIPLKDGGQLVHDGTPPVQSMWLGTSTMEPPGLAQVLNRKTIQQSPEDEEQLDKKHLINLKLHIRKITFVKRAELGVTMEQVL</sequence>
<reference evidence="2" key="1">
    <citation type="submission" date="2020-05" db="EMBL/GenBank/DDBJ databases">
        <title>Mycena genomes resolve the evolution of fungal bioluminescence.</title>
        <authorList>
            <person name="Tsai I.J."/>
        </authorList>
    </citation>
    <scope>NUCLEOTIDE SEQUENCE</scope>
    <source>
        <strain evidence="2">110903Hualien_Pintung</strain>
    </source>
</reference>
<name>A0A8H6WGV8_MYCCL</name>
<keyword evidence="3" id="KW-1185">Reference proteome</keyword>
<evidence type="ECO:0000256" key="1">
    <source>
        <dbReference type="SAM" id="MobiDB-lite"/>
    </source>
</evidence>
<gene>
    <name evidence="2" type="ORF">HMN09_00329200</name>
</gene>
<evidence type="ECO:0000313" key="2">
    <source>
        <dbReference type="EMBL" id="KAF7318209.1"/>
    </source>
</evidence>
<evidence type="ECO:0000313" key="3">
    <source>
        <dbReference type="Proteomes" id="UP000613580"/>
    </source>
</evidence>
<accession>A0A8H6WGV8</accession>
<dbReference type="AlphaFoldDB" id="A0A8H6WGV8"/>
<feature type="region of interest" description="Disordered" evidence="1">
    <location>
        <begin position="254"/>
        <end position="278"/>
    </location>
</feature>
<dbReference type="EMBL" id="JACAZE010000004">
    <property type="protein sequence ID" value="KAF7318209.1"/>
    <property type="molecule type" value="Genomic_DNA"/>
</dbReference>
<organism evidence="2 3">
    <name type="scientific">Mycena chlorophos</name>
    <name type="common">Agaric fungus</name>
    <name type="synonym">Agaricus chlorophos</name>
    <dbReference type="NCBI Taxonomy" id="658473"/>
    <lineage>
        <taxon>Eukaryota</taxon>
        <taxon>Fungi</taxon>
        <taxon>Dikarya</taxon>
        <taxon>Basidiomycota</taxon>
        <taxon>Agaricomycotina</taxon>
        <taxon>Agaricomycetes</taxon>
        <taxon>Agaricomycetidae</taxon>
        <taxon>Agaricales</taxon>
        <taxon>Marasmiineae</taxon>
        <taxon>Mycenaceae</taxon>
        <taxon>Mycena</taxon>
    </lineage>
</organism>
<proteinExistence type="predicted"/>
<dbReference type="OrthoDB" id="288942at2759"/>
<comment type="caution">
    <text evidence="2">The sequence shown here is derived from an EMBL/GenBank/DDBJ whole genome shotgun (WGS) entry which is preliminary data.</text>
</comment>
<protein>
    <submittedName>
        <fullName evidence="2">Uncharacterized protein</fullName>
    </submittedName>
</protein>
<dbReference type="Proteomes" id="UP000613580">
    <property type="component" value="Unassembled WGS sequence"/>
</dbReference>